<dbReference type="Pfam" id="PF00702">
    <property type="entry name" value="Hydrolase"/>
    <property type="match status" value="1"/>
</dbReference>
<gene>
    <name evidence="3" type="ORF">PA27867_3566</name>
</gene>
<name>A0A1B1BPM5_9MICO</name>
<dbReference type="EMBL" id="CP016282">
    <property type="protein sequence ID" value="ANP74488.1"/>
    <property type="molecule type" value="Genomic_DNA"/>
</dbReference>
<dbReference type="InterPro" id="IPR003718">
    <property type="entry name" value="OsmC/Ohr_fam"/>
</dbReference>
<dbReference type="PANTHER" id="PTHR43316">
    <property type="entry name" value="HYDROLASE, HALOACID DELAHOGENASE-RELATED"/>
    <property type="match status" value="1"/>
</dbReference>
<evidence type="ECO:0000256" key="2">
    <source>
        <dbReference type="ARBA" id="ARBA00022801"/>
    </source>
</evidence>
<dbReference type="PRINTS" id="PR00413">
    <property type="entry name" value="HADHALOGNASE"/>
</dbReference>
<dbReference type="Pfam" id="PF02566">
    <property type="entry name" value="OsmC"/>
    <property type="match status" value="1"/>
</dbReference>
<dbReference type="InterPro" id="IPR023214">
    <property type="entry name" value="HAD_sf"/>
</dbReference>
<dbReference type="InterPro" id="IPR036412">
    <property type="entry name" value="HAD-like_sf"/>
</dbReference>
<accession>A0A1B1BPM5</accession>
<evidence type="ECO:0008006" key="5">
    <source>
        <dbReference type="Google" id="ProtNLM"/>
    </source>
</evidence>
<dbReference type="InterPro" id="IPR006439">
    <property type="entry name" value="HAD-SF_hydro_IA"/>
</dbReference>
<dbReference type="Gene3D" id="1.10.150.240">
    <property type="entry name" value="Putative phosphatase, domain 2"/>
    <property type="match status" value="1"/>
</dbReference>
<keyword evidence="2" id="KW-0378">Hydrolase</keyword>
<dbReference type="SUPFAM" id="SSF82784">
    <property type="entry name" value="OsmC-like"/>
    <property type="match status" value="1"/>
</dbReference>
<dbReference type="InterPro" id="IPR006328">
    <property type="entry name" value="2-HAD"/>
</dbReference>
<dbReference type="KEGG" id="cart:PA27867_3566"/>
<dbReference type="SFLD" id="SFLDS00003">
    <property type="entry name" value="Haloacid_Dehalogenase"/>
    <property type="match status" value="1"/>
</dbReference>
<dbReference type="SFLD" id="SFLDG01129">
    <property type="entry name" value="C1.5:_HAD__Beta-PGM__Phosphata"/>
    <property type="match status" value="1"/>
</dbReference>
<dbReference type="InterPro" id="IPR015946">
    <property type="entry name" value="KH_dom-like_a/b"/>
</dbReference>
<dbReference type="InterPro" id="IPR036102">
    <property type="entry name" value="OsmC/Ohrsf"/>
</dbReference>
<protein>
    <recommendedName>
        <fullName evidence="5">Haloacid dehalogenase type II</fullName>
    </recommendedName>
</protein>
<dbReference type="Gene3D" id="3.40.50.1000">
    <property type="entry name" value="HAD superfamily/HAD-like"/>
    <property type="match status" value="1"/>
</dbReference>
<dbReference type="AlphaFoldDB" id="A0A1B1BPM5"/>
<dbReference type="STRING" id="670052.PA27867_3566"/>
<evidence type="ECO:0000313" key="3">
    <source>
        <dbReference type="EMBL" id="ANP74488.1"/>
    </source>
</evidence>
<dbReference type="RefSeq" id="WP_066598411.1">
    <property type="nucleotide sequence ID" value="NZ_CP016282.1"/>
</dbReference>
<evidence type="ECO:0000256" key="1">
    <source>
        <dbReference type="ARBA" id="ARBA00008106"/>
    </source>
</evidence>
<dbReference type="SUPFAM" id="SSF56784">
    <property type="entry name" value="HAD-like"/>
    <property type="match status" value="1"/>
</dbReference>
<keyword evidence="4" id="KW-1185">Reference proteome</keyword>
<dbReference type="InterPro" id="IPR051540">
    <property type="entry name" value="S-2-haloacid_dehalogenase"/>
</dbReference>
<dbReference type="PATRIC" id="fig|670052.7.peg.3671"/>
<organism evidence="3 4">
    <name type="scientific">Cryobacterium arcticum</name>
    <dbReference type="NCBI Taxonomy" id="670052"/>
    <lineage>
        <taxon>Bacteria</taxon>
        <taxon>Bacillati</taxon>
        <taxon>Actinomycetota</taxon>
        <taxon>Actinomycetes</taxon>
        <taxon>Micrococcales</taxon>
        <taxon>Microbacteriaceae</taxon>
        <taxon>Cryobacterium</taxon>
    </lineage>
</organism>
<dbReference type="OrthoDB" id="3774052at2"/>
<dbReference type="Gene3D" id="3.30.300.20">
    <property type="match status" value="1"/>
</dbReference>
<dbReference type="Proteomes" id="UP000092582">
    <property type="component" value="Chromosome 1"/>
</dbReference>
<sequence length="384" mass="41078">MTRTTPAVIVFDVNETLSDMSAMKARFVQVGAPAHLASAWFAALLRDGFALAAAGGTAPFSVIGSELLRQVLRDVPLMREPDEAVEHIMAGFGLLKLHSDVPEGVRALMGSGMRLVTLSNGSAEVARSLLAAAELEGHFEALLSVEDAGAWKPMRAAYDYAAQACGVRPAELLLVAVHPWDIHGAAEAGLATAWLNRAGDTYPSYFTAPDYTVTRLAELATLLADAPTPDAPDSTPDDPAEGLVVVTESGSGGYAQQITVGPHRLAADEPRPIGTDTGSSPYDLVLAGLGACTSMTVRMYAERKKWPLEKVTVTLRHNRVHAKDCADCETVVGQIDHIERVLRFEGDLDEDQRQRLAEIADKCPVHRTLHSEIIVHTAVADASE</sequence>
<dbReference type="InterPro" id="IPR023198">
    <property type="entry name" value="PGP-like_dom2"/>
</dbReference>
<comment type="similarity">
    <text evidence="1">Belongs to the HAD-like hydrolase superfamily. S-2-haloalkanoic acid dehalogenase family.</text>
</comment>
<proteinExistence type="inferred from homology"/>
<dbReference type="GO" id="GO:0019120">
    <property type="term" value="F:hydrolase activity, acting on acid halide bonds, in C-halide compounds"/>
    <property type="evidence" value="ECO:0007669"/>
    <property type="project" value="InterPro"/>
</dbReference>
<reference evidence="3 4" key="1">
    <citation type="submission" date="2016-06" db="EMBL/GenBank/DDBJ databases">
        <title>Genome sequencing of Cryobacterium arcticum PAMC 27867.</title>
        <authorList>
            <person name="Lee J."/>
            <person name="Kim O.-S."/>
        </authorList>
    </citation>
    <scope>NUCLEOTIDE SEQUENCE [LARGE SCALE GENOMIC DNA]</scope>
    <source>
        <strain evidence="3 4">PAMC 27867</strain>
    </source>
</reference>
<evidence type="ECO:0000313" key="4">
    <source>
        <dbReference type="Proteomes" id="UP000092582"/>
    </source>
</evidence>
<dbReference type="PANTHER" id="PTHR43316:SF3">
    <property type="entry name" value="HALOACID DEHALOGENASE, TYPE II (AFU_ORTHOLOGUE AFUA_2G07750)-RELATED"/>
    <property type="match status" value="1"/>
</dbReference>
<dbReference type="NCBIfam" id="TIGR01428">
    <property type="entry name" value="HAD_type_II"/>
    <property type="match status" value="1"/>
</dbReference>